<evidence type="ECO:0000313" key="2">
    <source>
        <dbReference type="Proteomes" id="UP000626844"/>
    </source>
</evidence>
<proteinExistence type="predicted"/>
<sequence>MHYHHWDFVLVRHTSFMMMEWLEKLNEGKDTPLLSDDVFMTEIRKRT</sequence>
<protein>
    <submittedName>
        <fullName evidence="1">Uncharacterized protein</fullName>
    </submittedName>
</protein>
<evidence type="ECO:0000313" key="1">
    <source>
        <dbReference type="EMBL" id="MBD1382644.1"/>
    </source>
</evidence>
<accession>A0A926NJ33</accession>
<organism evidence="1 2">
    <name type="scientific">Metabacillus arenae</name>
    <dbReference type="NCBI Taxonomy" id="2771434"/>
    <lineage>
        <taxon>Bacteria</taxon>
        <taxon>Bacillati</taxon>
        <taxon>Bacillota</taxon>
        <taxon>Bacilli</taxon>
        <taxon>Bacillales</taxon>
        <taxon>Bacillaceae</taxon>
        <taxon>Metabacillus</taxon>
    </lineage>
</organism>
<reference evidence="1" key="1">
    <citation type="submission" date="2020-09" db="EMBL/GenBank/DDBJ databases">
        <title>A novel bacterium of genus Bacillus, isolated from South China Sea.</title>
        <authorList>
            <person name="Huang H."/>
            <person name="Mo K."/>
            <person name="Hu Y."/>
        </authorList>
    </citation>
    <scope>NUCLEOTIDE SEQUENCE</scope>
    <source>
        <strain evidence="1">IB182487</strain>
    </source>
</reference>
<dbReference type="AlphaFoldDB" id="A0A926NJ33"/>
<gene>
    <name evidence="1" type="ORF">IC621_20785</name>
</gene>
<dbReference type="RefSeq" id="WP_191161038.1">
    <property type="nucleotide sequence ID" value="NZ_JACXAI010000034.1"/>
</dbReference>
<keyword evidence="2" id="KW-1185">Reference proteome</keyword>
<dbReference type="Proteomes" id="UP000626844">
    <property type="component" value="Unassembled WGS sequence"/>
</dbReference>
<comment type="caution">
    <text evidence="1">The sequence shown here is derived from an EMBL/GenBank/DDBJ whole genome shotgun (WGS) entry which is preliminary data.</text>
</comment>
<dbReference type="EMBL" id="JACXAI010000034">
    <property type="protein sequence ID" value="MBD1382644.1"/>
    <property type="molecule type" value="Genomic_DNA"/>
</dbReference>
<name>A0A926NJ33_9BACI</name>